<feature type="region of interest" description="Disordered" evidence="7">
    <location>
        <begin position="191"/>
        <end position="210"/>
    </location>
</feature>
<feature type="compositionally biased region" description="Acidic residues" evidence="7">
    <location>
        <begin position="192"/>
        <end position="210"/>
    </location>
</feature>
<keyword evidence="3" id="KW-0479">Metal-binding</keyword>
<evidence type="ECO:0000256" key="1">
    <source>
        <dbReference type="ARBA" id="ARBA00003976"/>
    </source>
</evidence>
<evidence type="ECO:0000313" key="9">
    <source>
        <dbReference type="EMBL" id="WMV32297.1"/>
    </source>
</evidence>
<proteinExistence type="inferred from homology"/>
<dbReference type="InterPro" id="IPR001841">
    <property type="entry name" value="Znf_RING"/>
</dbReference>
<protein>
    <recommendedName>
        <fullName evidence="8">RING-type domain-containing protein</fullName>
    </recommendedName>
</protein>
<dbReference type="InterPro" id="IPR013083">
    <property type="entry name" value="Znf_RING/FYVE/PHD"/>
</dbReference>
<dbReference type="PROSITE" id="PS00518">
    <property type="entry name" value="ZF_RING_1"/>
    <property type="match status" value="1"/>
</dbReference>
<evidence type="ECO:0000256" key="3">
    <source>
        <dbReference type="ARBA" id="ARBA00022723"/>
    </source>
</evidence>
<evidence type="ECO:0000259" key="8">
    <source>
        <dbReference type="PROSITE" id="PS50089"/>
    </source>
</evidence>
<dbReference type="SUPFAM" id="SSF57850">
    <property type="entry name" value="RING/U-box"/>
    <property type="match status" value="1"/>
</dbReference>
<evidence type="ECO:0000256" key="6">
    <source>
        <dbReference type="PROSITE-ProRule" id="PRU00175"/>
    </source>
</evidence>
<evidence type="ECO:0000256" key="7">
    <source>
        <dbReference type="SAM" id="MobiDB-lite"/>
    </source>
</evidence>
<name>A0AAF0R1H1_SOLVR</name>
<dbReference type="InterPro" id="IPR027370">
    <property type="entry name" value="Znf-RING_euk"/>
</dbReference>
<evidence type="ECO:0000256" key="5">
    <source>
        <dbReference type="ARBA" id="ARBA00022833"/>
    </source>
</evidence>
<keyword evidence="10" id="KW-1185">Reference proteome</keyword>
<feature type="domain" description="RING-type" evidence="8">
    <location>
        <begin position="76"/>
        <end position="128"/>
    </location>
</feature>
<dbReference type="Proteomes" id="UP001234989">
    <property type="component" value="Chromosome 6"/>
</dbReference>
<evidence type="ECO:0000256" key="2">
    <source>
        <dbReference type="ARBA" id="ARBA00005884"/>
    </source>
</evidence>
<comment type="similarity">
    <text evidence="2">Belongs to the RBR family. Ariadne subfamily.</text>
</comment>
<dbReference type="PANTHER" id="PTHR11685">
    <property type="entry name" value="RBR FAMILY RING FINGER AND IBR DOMAIN-CONTAINING"/>
    <property type="match status" value="1"/>
</dbReference>
<reference evidence="9" key="1">
    <citation type="submission" date="2023-08" db="EMBL/GenBank/DDBJ databases">
        <title>A de novo genome assembly of Solanum verrucosum Schlechtendal, a Mexican diploid species geographically isolated from the other diploid A-genome species in potato relatives.</title>
        <authorList>
            <person name="Hosaka K."/>
        </authorList>
    </citation>
    <scope>NUCLEOTIDE SEQUENCE</scope>
    <source>
        <tissue evidence="9">Young leaves</tissue>
    </source>
</reference>
<dbReference type="GO" id="GO:0004842">
    <property type="term" value="F:ubiquitin-protein transferase activity"/>
    <property type="evidence" value="ECO:0007669"/>
    <property type="project" value="InterPro"/>
</dbReference>
<comment type="function">
    <text evidence="1">Might act as an E3 ubiquitin-protein ligase, or as part of E3 complex, which accepts ubiquitin from specific E2 ubiquitin-conjugating enzymes and then transfers it to substrates.</text>
</comment>
<gene>
    <name evidence="9" type="ORF">MTR67_025682</name>
</gene>
<evidence type="ECO:0000313" key="10">
    <source>
        <dbReference type="Proteomes" id="UP001234989"/>
    </source>
</evidence>
<evidence type="ECO:0000256" key="4">
    <source>
        <dbReference type="ARBA" id="ARBA00022771"/>
    </source>
</evidence>
<dbReference type="AlphaFoldDB" id="A0AAF0R1H1"/>
<dbReference type="InterPro" id="IPR017907">
    <property type="entry name" value="Znf_RING_CS"/>
</dbReference>
<sequence>MKLPIIENNNGYKSGDDDIELQKFLFYSAQFHSGKNLKSSSNNSEKPIEVEYSVILDSLNLKNCITEKGESSCTFCEICKNVFSLPNTIMWGTICNHRYCEECIQNYIVRDVNRLTNVLPLPLIIDCPFMDCMGKLIDNQRGYPIRACPKCWKLFCVNCKSLHFGMTCENYQFSRQLNLLYWQQQYGGYRDELEEEEEEEEEGGKEEETS</sequence>
<dbReference type="EMBL" id="CP133617">
    <property type="protein sequence ID" value="WMV32297.1"/>
    <property type="molecule type" value="Genomic_DNA"/>
</dbReference>
<dbReference type="Pfam" id="PF13445">
    <property type="entry name" value="zf-RING_UBOX"/>
    <property type="match status" value="1"/>
</dbReference>
<dbReference type="InterPro" id="IPR031127">
    <property type="entry name" value="E3_UB_ligase_RBR"/>
</dbReference>
<accession>A0AAF0R1H1</accession>
<keyword evidence="4 6" id="KW-0863">Zinc-finger</keyword>
<dbReference type="GO" id="GO:0008270">
    <property type="term" value="F:zinc ion binding"/>
    <property type="evidence" value="ECO:0007669"/>
    <property type="project" value="UniProtKB-KW"/>
</dbReference>
<organism evidence="9 10">
    <name type="scientific">Solanum verrucosum</name>
    <dbReference type="NCBI Taxonomy" id="315347"/>
    <lineage>
        <taxon>Eukaryota</taxon>
        <taxon>Viridiplantae</taxon>
        <taxon>Streptophyta</taxon>
        <taxon>Embryophyta</taxon>
        <taxon>Tracheophyta</taxon>
        <taxon>Spermatophyta</taxon>
        <taxon>Magnoliopsida</taxon>
        <taxon>eudicotyledons</taxon>
        <taxon>Gunneridae</taxon>
        <taxon>Pentapetalae</taxon>
        <taxon>asterids</taxon>
        <taxon>lamiids</taxon>
        <taxon>Solanales</taxon>
        <taxon>Solanaceae</taxon>
        <taxon>Solanoideae</taxon>
        <taxon>Solaneae</taxon>
        <taxon>Solanum</taxon>
    </lineage>
</organism>
<dbReference type="PROSITE" id="PS50089">
    <property type="entry name" value="ZF_RING_2"/>
    <property type="match status" value="1"/>
</dbReference>
<dbReference type="Gene3D" id="3.30.40.10">
    <property type="entry name" value="Zinc/RING finger domain, C3HC4 (zinc finger)"/>
    <property type="match status" value="1"/>
</dbReference>
<keyword evidence="5" id="KW-0862">Zinc</keyword>
<dbReference type="GO" id="GO:0016567">
    <property type="term" value="P:protein ubiquitination"/>
    <property type="evidence" value="ECO:0007669"/>
    <property type="project" value="InterPro"/>
</dbReference>